<dbReference type="KEGG" id="rec:RHECIAT_CH0001065"/>
<dbReference type="Proteomes" id="UP000008817">
    <property type="component" value="Chromosome"/>
</dbReference>
<feature type="compositionally biased region" description="Polar residues" evidence="1">
    <location>
        <begin position="93"/>
        <end position="121"/>
    </location>
</feature>
<accession>B3PSC8</accession>
<gene>
    <name evidence="2" type="ordered locus">RHECIAT_CH0001065</name>
</gene>
<dbReference type="HOGENOM" id="CLU_1694060_0_0_5"/>
<name>B3PSC8_RHIE6</name>
<evidence type="ECO:0000256" key="1">
    <source>
        <dbReference type="SAM" id="MobiDB-lite"/>
    </source>
</evidence>
<organism evidence="2 3">
    <name type="scientific">Rhizobium etli (strain CIAT 652)</name>
    <dbReference type="NCBI Taxonomy" id="491916"/>
    <lineage>
        <taxon>Bacteria</taxon>
        <taxon>Pseudomonadati</taxon>
        <taxon>Pseudomonadota</taxon>
        <taxon>Alphaproteobacteria</taxon>
        <taxon>Hyphomicrobiales</taxon>
        <taxon>Rhizobiaceae</taxon>
        <taxon>Rhizobium/Agrobacterium group</taxon>
        <taxon>Rhizobium</taxon>
    </lineage>
</organism>
<proteinExistence type="predicted"/>
<sequence length="155" mass="16375">MLCYNDCGEIEAGLAGCGHLTARRFRAGKLEHDAVAHACIQPYVTGLAQQATPPSPSSGLTRRSTPAFISRAWIPGSRPGMTEIGENHEQDASDTAIQSPTAGLPQNSPHPSSSGLTQGSTLPRWRRSWIAGSEAWNDGDWGCVSGKLAVGVCFT</sequence>
<evidence type="ECO:0000313" key="2">
    <source>
        <dbReference type="EMBL" id="ACE90050.1"/>
    </source>
</evidence>
<reference evidence="2 3" key="1">
    <citation type="submission" date="2008-04" db="EMBL/GenBank/DDBJ databases">
        <title>Genome diversity and DNA divergence of Rhizobium etli.</title>
        <authorList>
            <person name="Gonzalez V."/>
            <person name="Acosta J.L."/>
            <person name="Santamaria R.I."/>
            <person name="Bustos P."/>
            <person name="Hernandez-Gonzalez I.L."/>
            <person name="Fernandez J.L."/>
            <person name="Diaz R."/>
            <person name="Flores M."/>
            <person name="Mora J."/>
            <person name="Palacios R."/>
            <person name="Davila G."/>
        </authorList>
    </citation>
    <scope>NUCLEOTIDE SEQUENCE [LARGE SCALE GENOMIC DNA]</scope>
    <source>
        <strain evidence="2 3">CIAT 652</strain>
    </source>
</reference>
<dbReference type="EMBL" id="CP001074">
    <property type="protein sequence ID" value="ACE90050.1"/>
    <property type="molecule type" value="Genomic_DNA"/>
</dbReference>
<dbReference type="AlphaFoldDB" id="B3PSC8"/>
<protein>
    <submittedName>
        <fullName evidence="2">Uncharacterized protein</fullName>
    </submittedName>
</protein>
<evidence type="ECO:0000313" key="3">
    <source>
        <dbReference type="Proteomes" id="UP000008817"/>
    </source>
</evidence>
<feature type="region of interest" description="Disordered" evidence="1">
    <location>
        <begin position="78"/>
        <end position="121"/>
    </location>
</feature>